<dbReference type="GO" id="GO:0005385">
    <property type="term" value="F:zinc ion transmembrane transporter activity"/>
    <property type="evidence" value="ECO:0007669"/>
    <property type="project" value="TreeGrafter"/>
</dbReference>
<dbReference type="GeneID" id="28723601"/>
<dbReference type="OrthoDB" id="262547at2759"/>
<dbReference type="EMBL" id="CP014244">
    <property type="protein sequence ID" value="AMD20358.1"/>
    <property type="molecule type" value="Genomic_DNA"/>
</dbReference>
<evidence type="ECO:0000256" key="2">
    <source>
        <dbReference type="ARBA" id="ARBA00022692"/>
    </source>
</evidence>
<evidence type="ECO:0000256" key="4">
    <source>
        <dbReference type="ARBA" id="ARBA00023136"/>
    </source>
</evidence>
<accession>A0A109UZ77</accession>
<evidence type="ECO:0000313" key="7">
    <source>
        <dbReference type="Proteomes" id="UP000243052"/>
    </source>
</evidence>
<proteinExistence type="predicted"/>
<dbReference type="GO" id="GO:0016020">
    <property type="term" value="C:membrane"/>
    <property type="evidence" value="ECO:0007669"/>
    <property type="project" value="UniProtKB-SubCell"/>
</dbReference>
<dbReference type="Proteomes" id="UP000243052">
    <property type="component" value="Chromosome iv"/>
</dbReference>
<keyword evidence="3 5" id="KW-1133">Transmembrane helix</keyword>
<keyword evidence="7" id="KW-1185">Reference proteome</keyword>
<keyword evidence="4 5" id="KW-0472">Membrane</keyword>
<feature type="transmembrane region" description="Helical" evidence="5">
    <location>
        <begin position="323"/>
        <end position="348"/>
    </location>
</feature>
<gene>
    <name evidence="6" type="ORF">AW171_hschr42247</name>
</gene>
<dbReference type="PANTHER" id="PTHR11040">
    <property type="entry name" value="ZINC/IRON TRANSPORTER"/>
    <property type="match status" value="1"/>
</dbReference>
<evidence type="ECO:0000313" key="6">
    <source>
        <dbReference type="EMBL" id="AMD20358.1"/>
    </source>
</evidence>
<feature type="transmembrane region" description="Helical" evidence="5">
    <location>
        <begin position="294"/>
        <end position="317"/>
    </location>
</feature>
<name>A0A109UZ77_9SACH</name>
<protein>
    <submittedName>
        <fullName evidence="6">HDL386Wp</fullName>
    </submittedName>
</protein>
<reference evidence="6 7" key="1">
    <citation type="submission" date="2016-01" db="EMBL/GenBank/DDBJ databases">
        <title>Genome sequence of the yeast Holleya sinecauda.</title>
        <authorList>
            <person name="Dietrich F.S."/>
        </authorList>
    </citation>
    <scope>NUCLEOTIDE SEQUENCE [LARGE SCALE GENOMIC DNA]</scope>
    <source>
        <strain evidence="6 7">ATCC 58844</strain>
    </source>
</reference>
<evidence type="ECO:0000256" key="3">
    <source>
        <dbReference type="ARBA" id="ARBA00022989"/>
    </source>
</evidence>
<feature type="transmembrane region" description="Helical" evidence="5">
    <location>
        <begin position="78"/>
        <end position="100"/>
    </location>
</feature>
<organism evidence="6 7">
    <name type="scientific">Eremothecium sinecaudum</name>
    <dbReference type="NCBI Taxonomy" id="45286"/>
    <lineage>
        <taxon>Eukaryota</taxon>
        <taxon>Fungi</taxon>
        <taxon>Dikarya</taxon>
        <taxon>Ascomycota</taxon>
        <taxon>Saccharomycotina</taxon>
        <taxon>Saccharomycetes</taxon>
        <taxon>Saccharomycetales</taxon>
        <taxon>Saccharomycetaceae</taxon>
        <taxon>Eremothecium</taxon>
    </lineage>
</organism>
<evidence type="ECO:0000256" key="5">
    <source>
        <dbReference type="SAM" id="Phobius"/>
    </source>
</evidence>
<dbReference type="PANTHER" id="PTHR11040:SF210">
    <property type="entry name" value="ZINC-REGULATED TRANSPORTER 3"/>
    <property type="match status" value="1"/>
</dbReference>
<sequence>MYAIWYKISDLQVTRWVVYTGISSILCIMGGFMVPIVSHFVPSSLDINTKLLNYGLSTSAGAMLCSSIYIMLPRNEENQIVVFVAFSTGVVMSFVVNYIVHRYTSESVIHCGHEGKVTMRRERYGSGSTVGLVSMAEAETVDDEGERQRLLPYVSRDKLCTSVACIPLVKSASMGSLPSGTGCNGSKRVPVVCLENNIGYDLENLATYRGHFMSGTLPFQNSSMDESFSQASNEIAITQSRDGSEHKHVIATPFSKLLSIGIQTCVVLMLHKFPEGLIIFLTSRNENDNRQMGFSVFLSLAIHNFIEGFTMTLPLYSVFSTKWLSLAVTAVIAAGSQPAGAVVGYFLFHNREAVDGKHAMTVLLSVTSGFLFIVALQMFQTAVAFSDTHHHHEYEDNQKIHSDHSSGTECLKWCCFGVLVVLASSML</sequence>
<dbReference type="RefSeq" id="XP_017987354.1">
    <property type="nucleotide sequence ID" value="XM_018132068.1"/>
</dbReference>
<evidence type="ECO:0000256" key="1">
    <source>
        <dbReference type="ARBA" id="ARBA00004141"/>
    </source>
</evidence>
<dbReference type="STRING" id="45286.A0A109UZ77"/>
<feature type="transmembrane region" description="Helical" evidence="5">
    <location>
        <begin position="16"/>
        <end position="39"/>
    </location>
</feature>
<feature type="transmembrane region" description="Helical" evidence="5">
    <location>
        <begin position="360"/>
        <end position="379"/>
    </location>
</feature>
<dbReference type="InterPro" id="IPR003689">
    <property type="entry name" value="ZIP"/>
</dbReference>
<keyword evidence="2 5" id="KW-0812">Transmembrane</keyword>
<dbReference type="Pfam" id="PF02535">
    <property type="entry name" value="Zip"/>
    <property type="match status" value="1"/>
</dbReference>
<comment type="subcellular location">
    <subcellularLocation>
        <location evidence="1">Membrane</location>
        <topology evidence="1">Multi-pass membrane protein</topology>
    </subcellularLocation>
</comment>
<dbReference type="AlphaFoldDB" id="A0A109UZ77"/>